<dbReference type="Proteomes" id="UP001227268">
    <property type="component" value="Unassembled WGS sequence"/>
</dbReference>
<name>A0ACC2VAF6_9TREE</name>
<evidence type="ECO:0000313" key="2">
    <source>
        <dbReference type="Proteomes" id="UP001227268"/>
    </source>
</evidence>
<protein>
    <submittedName>
        <fullName evidence="1">Uncharacterized protein</fullName>
    </submittedName>
</protein>
<gene>
    <name evidence="1" type="ORF">QFC21_005416</name>
</gene>
<proteinExistence type="predicted"/>
<keyword evidence="2" id="KW-1185">Reference proteome</keyword>
<reference evidence="1" key="1">
    <citation type="submission" date="2023-04" db="EMBL/GenBank/DDBJ databases">
        <title>Draft Genome sequencing of Naganishia species isolated from polar environments using Oxford Nanopore Technology.</title>
        <authorList>
            <person name="Leo P."/>
            <person name="Venkateswaran K."/>
        </authorList>
    </citation>
    <scope>NUCLEOTIDE SEQUENCE</scope>
    <source>
        <strain evidence="1">MNA-CCFEE 5423</strain>
    </source>
</reference>
<sequence>MPQGAGLMYIEPRSPVRTGFSKTAANANPPKTLPSTPAKWTLSARHGKSVMKSLLWLSPLITLLPYFLSKLHYSLPEPRQEAYLSDGTPVVSEANIMKHIQVLEDIGYRIVGTIEAVEGELYVLDQVEALANKCAMSDVLECNLWYQKGDGMHQFDIMDHAVLKSYRGIGNVILQIGGANTTRTIEGDPINNAILLNSHIDSALPSPGAADDGVGVGVMLDCARVLIERNKHITGSAIFLFNGAEVPVDCSNDIIIDALETLQDASHLYAMQHETKDLVKAVINLEAAGSTGGALLFQATSKEMIEAYSKVPRPHGTVVAADVFSSGIIMSDTDFVQFEKYLGISGLDMAIVGHSYYYHTQRDTAENLQPGSSQHFADATMAVLDHLLQVGSPLNTDTPWSPPNMVYYSFYDRIFVYYSMNTANLLCACIMLVYVGILATRVRESDRKVYRKALASSFGNLFVGILAAVSVAVFFAYGLHKSHTWFTHEQLPLIIFGVPAATAILLYQYWLFQGEKADQAVQEHAASLGAVGFEIIFMALMQAFQLRSAYLFSNMAVIGLVPLLLNEAYSATRNKTASVYFGSHWLWTALSMSMIVEASTNFLDIFVPLTGRMGKTTSGTHTMHVAQLDSGPGFPEFVTKVHERYGMQTRMPVQSVPSDSNSDWDILYPISAFIEAEKFPVIGHAWPATEILPEVKVRVTEDTWDENLNTRNITLRVNHEGLIYPVLAFSADVVEWSFQTAAPVGHTRHYVKAASSPGKEDFVFHMSFKTQNKHDELGFHWVGIDTRQMYPATSERHGAGLPTTAMFREMDGWLKEEFDNSMEVLMVGAVAGVFSL</sequence>
<comment type="caution">
    <text evidence="1">The sequence shown here is derived from an EMBL/GenBank/DDBJ whole genome shotgun (WGS) entry which is preliminary data.</text>
</comment>
<organism evidence="1 2">
    <name type="scientific">Naganishia friedmannii</name>
    <dbReference type="NCBI Taxonomy" id="89922"/>
    <lineage>
        <taxon>Eukaryota</taxon>
        <taxon>Fungi</taxon>
        <taxon>Dikarya</taxon>
        <taxon>Basidiomycota</taxon>
        <taxon>Agaricomycotina</taxon>
        <taxon>Tremellomycetes</taxon>
        <taxon>Filobasidiales</taxon>
        <taxon>Filobasidiaceae</taxon>
        <taxon>Naganishia</taxon>
    </lineage>
</organism>
<accession>A0ACC2VAF6</accession>
<evidence type="ECO:0000313" key="1">
    <source>
        <dbReference type="EMBL" id="KAJ9096051.1"/>
    </source>
</evidence>
<dbReference type="EMBL" id="JASBWT010000020">
    <property type="protein sequence ID" value="KAJ9096051.1"/>
    <property type="molecule type" value="Genomic_DNA"/>
</dbReference>